<gene>
    <name evidence="1" type="ORF">CGOC_LOCUS1634</name>
</gene>
<dbReference type="Proteomes" id="UP000271889">
    <property type="component" value="Unassembled WGS sequence"/>
</dbReference>
<dbReference type="EMBL" id="UYRV01003196">
    <property type="protein sequence ID" value="VDK49923.1"/>
    <property type="molecule type" value="Genomic_DNA"/>
</dbReference>
<evidence type="ECO:0000313" key="1">
    <source>
        <dbReference type="EMBL" id="VDK49923.1"/>
    </source>
</evidence>
<reference evidence="1 2" key="1">
    <citation type="submission" date="2018-11" db="EMBL/GenBank/DDBJ databases">
        <authorList>
            <consortium name="Pathogen Informatics"/>
        </authorList>
    </citation>
    <scope>NUCLEOTIDE SEQUENCE [LARGE SCALE GENOMIC DNA]</scope>
</reference>
<accession>A0A3P6R3H2</accession>
<dbReference type="OrthoDB" id="5870462at2759"/>
<proteinExistence type="predicted"/>
<evidence type="ECO:0000313" key="2">
    <source>
        <dbReference type="Proteomes" id="UP000271889"/>
    </source>
</evidence>
<dbReference type="AlphaFoldDB" id="A0A3P6R3H2"/>
<organism evidence="1 2">
    <name type="scientific">Cylicostephanus goldi</name>
    <name type="common">Nematode worm</name>
    <dbReference type="NCBI Taxonomy" id="71465"/>
    <lineage>
        <taxon>Eukaryota</taxon>
        <taxon>Metazoa</taxon>
        <taxon>Ecdysozoa</taxon>
        <taxon>Nematoda</taxon>
        <taxon>Chromadorea</taxon>
        <taxon>Rhabditida</taxon>
        <taxon>Rhabditina</taxon>
        <taxon>Rhabditomorpha</taxon>
        <taxon>Strongyloidea</taxon>
        <taxon>Strongylidae</taxon>
        <taxon>Cylicostephanus</taxon>
    </lineage>
</organism>
<name>A0A3P6R3H2_CYLGO</name>
<keyword evidence="2" id="KW-1185">Reference proteome</keyword>
<sequence length="307" mass="34589">MERFPYFAAVSIIITSRNRSEELIPLSSLQELNGGHGHLNLRIQLVTVMEKLGHSLKAVTSNVMDLLIADTIVHLSLEQISVMIREFDPAIFSSLDAHCALEQQPTRYSDEISKDFNACLSKVLKMKWPSTKEVSGTLNSLVSVYCSLPLHLAPPYFMHKYLISSILFSNIYQSADNKIFVSCLKVIEKLTRSIRILPLKTTLLRKLCDSWLALVEESSVPDFCRDIANALSGIFSLSTSDTGSQICPALEVFEGTGYNTCSRKAVSLYVLFKSTNWDKLTEDKKENRLILEKVILLKCFLLFSFSF</sequence>
<protein>
    <submittedName>
        <fullName evidence="1">Uncharacterized protein</fullName>
    </submittedName>
</protein>